<keyword evidence="2" id="KW-0808">Transferase</keyword>
<evidence type="ECO:0000256" key="1">
    <source>
        <dbReference type="ARBA" id="ARBA00022603"/>
    </source>
</evidence>
<evidence type="ECO:0000256" key="3">
    <source>
        <dbReference type="ARBA" id="ARBA00022691"/>
    </source>
</evidence>
<evidence type="ECO:0000259" key="4">
    <source>
        <dbReference type="Pfam" id="PF13649"/>
    </source>
</evidence>
<name>A0A6J4U0X9_9BACT</name>
<dbReference type="Pfam" id="PF13649">
    <property type="entry name" value="Methyltransf_25"/>
    <property type="match status" value="1"/>
</dbReference>
<feature type="domain" description="Methyltransferase" evidence="4">
    <location>
        <begin position="42"/>
        <end position="131"/>
    </location>
</feature>
<evidence type="ECO:0000313" key="5">
    <source>
        <dbReference type="EMBL" id="CAA9537867.1"/>
    </source>
</evidence>
<dbReference type="AlphaFoldDB" id="A0A6J4U0X9"/>
<evidence type="ECO:0000256" key="2">
    <source>
        <dbReference type="ARBA" id="ARBA00022679"/>
    </source>
</evidence>
<dbReference type="GO" id="GO:0032259">
    <property type="term" value="P:methylation"/>
    <property type="evidence" value="ECO:0007669"/>
    <property type="project" value="UniProtKB-KW"/>
</dbReference>
<dbReference type="Gene3D" id="3.40.50.150">
    <property type="entry name" value="Vaccinia Virus protein VP39"/>
    <property type="match status" value="1"/>
</dbReference>
<keyword evidence="1" id="KW-0489">Methyltransferase</keyword>
<dbReference type="PANTHER" id="PTHR43464">
    <property type="entry name" value="METHYLTRANSFERASE"/>
    <property type="match status" value="1"/>
</dbReference>
<dbReference type="Gene3D" id="2.20.130.10">
    <property type="entry name" value="CAC2371-like domains"/>
    <property type="match status" value="1"/>
</dbReference>
<dbReference type="PANTHER" id="PTHR43464:SF19">
    <property type="entry name" value="UBIQUINONE BIOSYNTHESIS O-METHYLTRANSFERASE, MITOCHONDRIAL"/>
    <property type="match status" value="1"/>
</dbReference>
<reference evidence="5" key="1">
    <citation type="submission" date="2020-02" db="EMBL/GenBank/DDBJ databases">
        <authorList>
            <person name="Meier V. D."/>
        </authorList>
    </citation>
    <scope>NUCLEOTIDE SEQUENCE</scope>
    <source>
        <strain evidence="5">AVDCRST_MAG59</strain>
    </source>
</reference>
<dbReference type="InterPro" id="IPR029063">
    <property type="entry name" value="SAM-dependent_MTases_sf"/>
</dbReference>
<dbReference type="GO" id="GO:0008168">
    <property type="term" value="F:methyltransferase activity"/>
    <property type="evidence" value="ECO:0007669"/>
    <property type="project" value="UniProtKB-KW"/>
</dbReference>
<dbReference type="SUPFAM" id="SSF53335">
    <property type="entry name" value="S-adenosyl-L-methionine-dependent methyltransferases"/>
    <property type="match status" value="1"/>
</dbReference>
<dbReference type="CDD" id="cd02440">
    <property type="entry name" value="AdoMet_MTases"/>
    <property type="match status" value="1"/>
</dbReference>
<sequence length="235" mass="25932">MYERSARLYDAVFAPRHDYPREAERLRGWIEARRRSAGNALLDVACGTGAYLPHLSRWYAVEGLDRSRAMLAIAGPRNPGVPFYQGDLVSFDLGRRFDVVLCLGSSIGYARTLPRLRRAIQAFADHTADGGVVVVEPWFDPEAWEAGRLTLDFVDEAALKVARVLVSGITGVTVSTLDIHHMVATPAGVETFAERHELGLFSRAEYEAAFRAARLAVAHHPDGLLRRGLYIGSKA</sequence>
<accession>A0A6J4U0X9</accession>
<keyword evidence="3" id="KW-0949">S-adenosyl-L-methionine</keyword>
<dbReference type="InterPro" id="IPR041698">
    <property type="entry name" value="Methyltransf_25"/>
</dbReference>
<organism evidence="5">
    <name type="scientific">uncultured Thermomicrobiales bacterium</name>
    <dbReference type="NCBI Taxonomy" id="1645740"/>
    <lineage>
        <taxon>Bacteria</taxon>
        <taxon>Pseudomonadati</taxon>
        <taxon>Thermomicrobiota</taxon>
        <taxon>Thermomicrobia</taxon>
        <taxon>Thermomicrobiales</taxon>
        <taxon>environmental samples</taxon>
    </lineage>
</organism>
<proteinExistence type="predicted"/>
<protein>
    <recommendedName>
        <fullName evidence="4">Methyltransferase domain-containing protein</fullName>
    </recommendedName>
</protein>
<gene>
    <name evidence="5" type="ORF">AVDCRST_MAG59-508</name>
</gene>
<dbReference type="EMBL" id="CADCWF010000021">
    <property type="protein sequence ID" value="CAA9537867.1"/>
    <property type="molecule type" value="Genomic_DNA"/>
</dbReference>